<dbReference type="PANTHER" id="PTHR32018:SF6">
    <property type="entry name" value="RHAMNOGALACTURONAN ENDOLYASE"/>
    <property type="match status" value="1"/>
</dbReference>
<name>A0A068U0A8_COFCA</name>
<dbReference type="SUPFAM" id="SSF49785">
    <property type="entry name" value="Galactose-binding domain-like"/>
    <property type="match status" value="1"/>
</dbReference>
<accession>A0A068U0A8</accession>
<dbReference type="PhylomeDB" id="A0A068U0A8"/>
<sequence length="170" mass="19023">MKLSFLCTLKKIIIIVFTPPRNGPTIWEIGIPDRTAAEFHVPDGNPRLENPLFMNHPENCCIYHFCTSLFVLSKALSTIHLKKSVTFEVVMVNDPSASSPQFSTGLIGKDKAIARHGIHGLYQLFSICLPGHRLISGSNTIYLRQSSGEYIFNGVMYDYLRLEGPPVQTN</sequence>
<dbReference type="STRING" id="49390.A0A068U0A8"/>
<evidence type="ECO:0000259" key="1">
    <source>
        <dbReference type="Pfam" id="PF14683"/>
    </source>
</evidence>
<dbReference type="InParanoid" id="A0A068U0A8"/>
<dbReference type="Gene3D" id="2.60.120.260">
    <property type="entry name" value="Galactose-binding domain-like"/>
    <property type="match status" value="1"/>
</dbReference>
<proteinExistence type="predicted"/>
<evidence type="ECO:0000313" key="2">
    <source>
        <dbReference type="EMBL" id="CDP01609.1"/>
    </source>
</evidence>
<organism evidence="2 3">
    <name type="scientific">Coffea canephora</name>
    <name type="common">Robusta coffee</name>
    <dbReference type="NCBI Taxonomy" id="49390"/>
    <lineage>
        <taxon>Eukaryota</taxon>
        <taxon>Viridiplantae</taxon>
        <taxon>Streptophyta</taxon>
        <taxon>Embryophyta</taxon>
        <taxon>Tracheophyta</taxon>
        <taxon>Spermatophyta</taxon>
        <taxon>Magnoliopsida</taxon>
        <taxon>eudicotyledons</taxon>
        <taxon>Gunneridae</taxon>
        <taxon>Pentapetalae</taxon>
        <taxon>asterids</taxon>
        <taxon>lamiids</taxon>
        <taxon>Gentianales</taxon>
        <taxon>Rubiaceae</taxon>
        <taxon>Ixoroideae</taxon>
        <taxon>Gardenieae complex</taxon>
        <taxon>Bertiereae - Coffeeae clade</taxon>
        <taxon>Coffeeae</taxon>
        <taxon>Coffea</taxon>
    </lineage>
</organism>
<dbReference type="Proteomes" id="UP000295252">
    <property type="component" value="Chromosome IX"/>
</dbReference>
<keyword evidence="3" id="KW-1185">Reference proteome</keyword>
<dbReference type="EMBL" id="HG739091">
    <property type="protein sequence ID" value="CDP01609.1"/>
    <property type="molecule type" value="Genomic_DNA"/>
</dbReference>
<dbReference type="Pfam" id="PF14683">
    <property type="entry name" value="CBM-like"/>
    <property type="match status" value="2"/>
</dbReference>
<feature type="domain" description="Rhamnogalacturonan lyase" evidence="1">
    <location>
        <begin position="89"/>
        <end position="162"/>
    </location>
</feature>
<dbReference type="Gramene" id="CDP01609">
    <property type="protein sequence ID" value="CDP01609"/>
    <property type="gene ID" value="GSCOC_T00036711001"/>
</dbReference>
<reference evidence="3" key="1">
    <citation type="journal article" date="2014" name="Science">
        <title>The coffee genome provides insight into the convergent evolution of caffeine biosynthesis.</title>
        <authorList>
            <person name="Denoeud F."/>
            <person name="Carretero-Paulet L."/>
            <person name="Dereeper A."/>
            <person name="Droc G."/>
            <person name="Guyot R."/>
            <person name="Pietrella M."/>
            <person name="Zheng C."/>
            <person name="Alberti A."/>
            <person name="Anthony F."/>
            <person name="Aprea G."/>
            <person name="Aury J.M."/>
            <person name="Bento P."/>
            <person name="Bernard M."/>
            <person name="Bocs S."/>
            <person name="Campa C."/>
            <person name="Cenci A."/>
            <person name="Combes M.C."/>
            <person name="Crouzillat D."/>
            <person name="Da Silva C."/>
            <person name="Daddiego L."/>
            <person name="De Bellis F."/>
            <person name="Dussert S."/>
            <person name="Garsmeur O."/>
            <person name="Gayraud T."/>
            <person name="Guignon V."/>
            <person name="Jahn K."/>
            <person name="Jamilloux V."/>
            <person name="Joet T."/>
            <person name="Labadie K."/>
            <person name="Lan T."/>
            <person name="Leclercq J."/>
            <person name="Lepelley M."/>
            <person name="Leroy T."/>
            <person name="Li L.T."/>
            <person name="Librado P."/>
            <person name="Lopez L."/>
            <person name="Munoz A."/>
            <person name="Noel B."/>
            <person name="Pallavicini A."/>
            <person name="Perrotta G."/>
            <person name="Poncet V."/>
            <person name="Pot D."/>
            <person name="Priyono X."/>
            <person name="Rigoreau M."/>
            <person name="Rouard M."/>
            <person name="Rozas J."/>
            <person name="Tranchant-Dubreuil C."/>
            <person name="VanBuren R."/>
            <person name="Zhang Q."/>
            <person name="Andrade A.C."/>
            <person name="Argout X."/>
            <person name="Bertrand B."/>
            <person name="de Kochko A."/>
            <person name="Graziosi G."/>
            <person name="Henry R.J."/>
            <person name="Jayarama X."/>
            <person name="Ming R."/>
            <person name="Nagai C."/>
            <person name="Rounsley S."/>
            <person name="Sankoff D."/>
            <person name="Giuliano G."/>
            <person name="Albert V.A."/>
            <person name="Wincker P."/>
            <person name="Lashermes P."/>
        </authorList>
    </citation>
    <scope>NUCLEOTIDE SEQUENCE [LARGE SCALE GENOMIC DNA]</scope>
    <source>
        <strain evidence="3">cv. DH200-94</strain>
    </source>
</reference>
<gene>
    <name evidence="2" type="ORF">GSCOC_T00036711001</name>
</gene>
<dbReference type="OrthoDB" id="2130367at2759"/>
<evidence type="ECO:0000313" key="3">
    <source>
        <dbReference type="Proteomes" id="UP000295252"/>
    </source>
</evidence>
<feature type="domain" description="Rhamnogalacturonan lyase" evidence="1">
    <location>
        <begin position="25"/>
        <end position="64"/>
    </location>
</feature>
<protein>
    <recommendedName>
        <fullName evidence="1">Rhamnogalacturonan lyase domain-containing protein</fullName>
    </recommendedName>
</protein>
<dbReference type="PANTHER" id="PTHR32018">
    <property type="entry name" value="RHAMNOGALACTURONATE LYASE FAMILY PROTEIN"/>
    <property type="match status" value="1"/>
</dbReference>
<dbReference type="AlphaFoldDB" id="A0A068U0A8"/>
<dbReference type="InterPro" id="IPR029411">
    <property type="entry name" value="RG-lyase_III"/>
</dbReference>
<dbReference type="InterPro" id="IPR051850">
    <property type="entry name" value="Polysacch_Lyase_4"/>
</dbReference>
<dbReference type="InterPro" id="IPR008979">
    <property type="entry name" value="Galactose-bd-like_sf"/>
</dbReference>
<dbReference type="OMA" id="PENCCIY"/>